<feature type="region of interest" description="Disordered" evidence="1">
    <location>
        <begin position="260"/>
        <end position="303"/>
    </location>
</feature>
<keyword evidence="4" id="KW-1185">Reference proteome</keyword>
<dbReference type="EMBL" id="FOLM01000004">
    <property type="protein sequence ID" value="SFC59459.1"/>
    <property type="molecule type" value="Genomic_DNA"/>
</dbReference>
<protein>
    <recommendedName>
        <fullName evidence="2">DUF317 domain-containing protein</fullName>
    </recommendedName>
</protein>
<name>A0A1I1KF69_9ACTN</name>
<feature type="compositionally biased region" description="Low complexity" evidence="1">
    <location>
        <begin position="262"/>
        <end position="278"/>
    </location>
</feature>
<evidence type="ECO:0000313" key="3">
    <source>
        <dbReference type="EMBL" id="SFC59459.1"/>
    </source>
</evidence>
<dbReference type="Proteomes" id="UP000199207">
    <property type="component" value="Unassembled WGS sequence"/>
</dbReference>
<proteinExistence type="predicted"/>
<evidence type="ECO:0000256" key="1">
    <source>
        <dbReference type="SAM" id="MobiDB-lite"/>
    </source>
</evidence>
<dbReference type="InterPro" id="IPR005523">
    <property type="entry name" value="DUF317_SPDY"/>
</dbReference>
<reference evidence="3 4" key="1">
    <citation type="submission" date="2016-10" db="EMBL/GenBank/DDBJ databases">
        <authorList>
            <person name="de Groot N.N."/>
        </authorList>
    </citation>
    <scope>NUCLEOTIDE SEQUENCE [LARGE SCALE GENOMIC DNA]</scope>
    <source>
        <strain evidence="3 4">CGMCC 4.5739</strain>
    </source>
</reference>
<dbReference type="AlphaFoldDB" id="A0A1I1KF69"/>
<sequence length="303" mass="32226">MPWSLPSAATAALRLERPSVTHPNLQELPPDAPLLVSPVYFAGTGDPALADRLLQAAPGWTEAVNEAGARFASPCKTVFVTRSPAGSDRAWQIDATRAPGDTRVWSASFSSTTPTEIVAAFTTTLVDGLRTNHRDYLSGGPRQPGTTPATLLSELGWETKVFTDAQHQLAPDGYAGFSIRRGRVDYDAELAGAEPPQWALYCNAQELTSGPRWHATFTSATPLYLITAAAQVFSAPDPVVRRLRDLPLGVLPHLAEVRLADPGPSRSATARARSTTPGLLLPDPAVPSSPAFRPSGPAPGPRR</sequence>
<feature type="domain" description="DUF317" evidence="2">
    <location>
        <begin position="73"/>
        <end position="127"/>
    </location>
</feature>
<dbReference type="Pfam" id="PF03771">
    <property type="entry name" value="SPDY"/>
    <property type="match status" value="2"/>
</dbReference>
<gene>
    <name evidence="3" type="ORF">SAMN05421773_104210</name>
</gene>
<evidence type="ECO:0000313" key="4">
    <source>
        <dbReference type="Proteomes" id="UP000199207"/>
    </source>
</evidence>
<feature type="domain" description="DUF317" evidence="2">
    <location>
        <begin position="183"/>
        <end position="239"/>
    </location>
</feature>
<accession>A0A1I1KF69</accession>
<dbReference type="STRING" id="910347.SAMN05421773_104210"/>
<organism evidence="3 4">
    <name type="scientific">Streptomyces aidingensis</name>
    <dbReference type="NCBI Taxonomy" id="910347"/>
    <lineage>
        <taxon>Bacteria</taxon>
        <taxon>Bacillati</taxon>
        <taxon>Actinomycetota</taxon>
        <taxon>Actinomycetes</taxon>
        <taxon>Kitasatosporales</taxon>
        <taxon>Streptomycetaceae</taxon>
        <taxon>Streptomyces</taxon>
    </lineage>
</organism>
<evidence type="ECO:0000259" key="2">
    <source>
        <dbReference type="Pfam" id="PF03771"/>
    </source>
</evidence>